<sequence>MSRRIIDLDSIQPNGKRGETQRPAFTKINENFAEVYDALAAVEKLPETVDHAISGRLPGRNLFINGGLQFWQRRTSGRVGSGSGTLGAETLFADRFSNSALSCSHDIQRVPYEGQLGYPEDTRAILVCTVSGAVANSGAWMGQRIEGVRSASGAVTISVWANSDVAGRKVGVRVIQDFGTGGTPSPQVSTEAGVLTLSTGASRQSLTVTLPSTKGKKLGTNGNDHIYVVFDLCAGGYGGALAGQNGSFGFTQFQVEPGRNATNFDWRPPGVELALCQRYYEKSYNLDVPPNTPHNEGREAFSLNSPGVAHYQSVRFLVAKRAHPYVMIISADTTQQDGHIAEDNISRVPCVVNYASPSGYEVSWSNNPGRWGGWWHWWADAEF</sequence>
<dbReference type="AlphaFoldDB" id="A0A1W1H2U7"/>
<reference evidence="3" key="1">
    <citation type="submission" date="2016-10" db="EMBL/GenBank/DDBJ databases">
        <authorList>
            <person name="Varghese N."/>
            <person name="Submissions S."/>
        </authorList>
    </citation>
    <scope>NUCLEOTIDE SEQUENCE [LARGE SCALE GENOMIC DNA]</scope>
    <source>
        <strain evidence="3">92MFCol6.1</strain>
    </source>
</reference>
<feature type="domain" description="Ig-like" evidence="1">
    <location>
        <begin position="324"/>
        <end position="383"/>
    </location>
</feature>
<protein>
    <recommendedName>
        <fullName evidence="1">Ig-like domain-containing protein</fullName>
    </recommendedName>
</protein>
<dbReference type="InterPro" id="IPR007110">
    <property type="entry name" value="Ig-like_dom"/>
</dbReference>
<proteinExistence type="predicted"/>
<dbReference type="Proteomes" id="UP000191133">
    <property type="component" value="Unassembled WGS sequence"/>
</dbReference>
<evidence type="ECO:0000259" key="1">
    <source>
        <dbReference type="PROSITE" id="PS50835"/>
    </source>
</evidence>
<accession>A0A1W1H2U7</accession>
<dbReference type="PROSITE" id="PS50835">
    <property type="entry name" value="IG_LIKE"/>
    <property type="match status" value="1"/>
</dbReference>
<name>A0A1W1H2U7_9GAMM</name>
<evidence type="ECO:0000313" key="3">
    <source>
        <dbReference type="Proteomes" id="UP000191133"/>
    </source>
</evidence>
<dbReference type="EMBL" id="FWEU01000005">
    <property type="protein sequence ID" value="SLM25935.1"/>
    <property type="molecule type" value="Genomic_DNA"/>
</dbReference>
<dbReference type="RefSeq" id="WP_080150369.1">
    <property type="nucleotide sequence ID" value="NZ_FWEU01000005.1"/>
</dbReference>
<organism evidence="2 3">
    <name type="scientific">Stenotrophomonas indicatrix</name>
    <dbReference type="NCBI Taxonomy" id="2045451"/>
    <lineage>
        <taxon>Bacteria</taxon>
        <taxon>Pseudomonadati</taxon>
        <taxon>Pseudomonadota</taxon>
        <taxon>Gammaproteobacteria</taxon>
        <taxon>Lysobacterales</taxon>
        <taxon>Lysobacteraceae</taxon>
        <taxon>Stenotrophomonas</taxon>
    </lineage>
</organism>
<gene>
    <name evidence="2" type="ORF">SAMN04488690_3690</name>
</gene>
<evidence type="ECO:0000313" key="2">
    <source>
        <dbReference type="EMBL" id="SLM25935.1"/>
    </source>
</evidence>